<organism evidence="3 4">
    <name type="scientific">Reticulomyxa filosa</name>
    <dbReference type="NCBI Taxonomy" id="46433"/>
    <lineage>
        <taxon>Eukaryota</taxon>
        <taxon>Sar</taxon>
        <taxon>Rhizaria</taxon>
        <taxon>Retaria</taxon>
        <taxon>Foraminifera</taxon>
        <taxon>Monothalamids</taxon>
        <taxon>Reticulomyxidae</taxon>
        <taxon>Reticulomyxa</taxon>
    </lineage>
</organism>
<keyword evidence="4" id="KW-1185">Reference proteome</keyword>
<gene>
    <name evidence="3" type="ORF">RFI_30249</name>
</gene>
<keyword evidence="2" id="KW-1133">Transmembrane helix</keyword>
<keyword evidence="2" id="KW-0472">Membrane</keyword>
<feature type="compositionally biased region" description="Polar residues" evidence="1">
    <location>
        <begin position="23"/>
        <end position="36"/>
    </location>
</feature>
<evidence type="ECO:0000313" key="4">
    <source>
        <dbReference type="Proteomes" id="UP000023152"/>
    </source>
</evidence>
<feature type="region of interest" description="Disordered" evidence="1">
    <location>
        <begin position="1"/>
        <end position="48"/>
    </location>
</feature>
<accession>X6LZT8</accession>
<proteinExistence type="predicted"/>
<evidence type="ECO:0000256" key="1">
    <source>
        <dbReference type="SAM" id="MobiDB-lite"/>
    </source>
</evidence>
<keyword evidence="2" id="KW-0812">Transmembrane</keyword>
<evidence type="ECO:0000256" key="2">
    <source>
        <dbReference type="SAM" id="Phobius"/>
    </source>
</evidence>
<name>X6LZT8_RETFI</name>
<sequence length="347" mass="39459">MDYDKPGEIKMGNITPAKEEQGDNTLNVLGLQSSPKTADPLKADSTTEQVKTGGAQIDVPSGGIRIEHEDIITHEDADFDEHIPAHIMATKVLPSASPSQPNQPNKVQPIIELDSSKFRYQQLGYEEVSEVFHRMWNTNENERKGETLDNYPKNDRPYAYGTVKSEHRNSTAFLNNCAFDPLTASSHWVAWLRSDNQVVLYDRRQDHWMPTTAWWLNEVHRFQSQHNPSVVVNGDHPFCEEVNVYVSTTTETTEQQKQSNVTTHNQPSLKINVTNDAPNVRVLQLKMSPIIPNLIAIITSHYKLIVLEFDDQCRPDNQTSMLLNTYIIISCYISIIIIIKIIIIIIK</sequence>
<feature type="transmembrane region" description="Helical" evidence="2">
    <location>
        <begin position="323"/>
        <end position="346"/>
    </location>
</feature>
<comment type="caution">
    <text evidence="3">The sequence shown here is derived from an EMBL/GenBank/DDBJ whole genome shotgun (WGS) entry which is preliminary data.</text>
</comment>
<reference evidence="3 4" key="1">
    <citation type="journal article" date="2013" name="Curr. Biol.">
        <title>The Genome of the Foraminiferan Reticulomyxa filosa.</title>
        <authorList>
            <person name="Glockner G."/>
            <person name="Hulsmann N."/>
            <person name="Schleicher M."/>
            <person name="Noegel A.A."/>
            <person name="Eichinger L."/>
            <person name="Gallinger C."/>
            <person name="Pawlowski J."/>
            <person name="Sierra R."/>
            <person name="Euteneuer U."/>
            <person name="Pillet L."/>
            <person name="Moustafa A."/>
            <person name="Platzer M."/>
            <person name="Groth M."/>
            <person name="Szafranski K."/>
            <person name="Schliwa M."/>
        </authorList>
    </citation>
    <scope>NUCLEOTIDE SEQUENCE [LARGE SCALE GENOMIC DNA]</scope>
</reference>
<protein>
    <submittedName>
        <fullName evidence="3">Uncharacterized protein</fullName>
    </submittedName>
</protein>
<dbReference type="Proteomes" id="UP000023152">
    <property type="component" value="Unassembled WGS sequence"/>
</dbReference>
<dbReference type="AlphaFoldDB" id="X6LZT8"/>
<evidence type="ECO:0000313" key="3">
    <source>
        <dbReference type="EMBL" id="ETO07144.1"/>
    </source>
</evidence>
<dbReference type="EMBL" id="ASPP01026457">
    <property type="protein sequence ID" value="ETO07144.1"/>
    <property type="molecule type" value="Genomic_DNA"/>
</dbReference>